<dbReference type="GO" id="GO:0005886">
    <property type="term" value="C:plasma membrane"/>
    <property type="evidence" value="ECO:0007669"/>
    <property type="project" value="UniProtKB-SubCell"/>
</dbReference>
<evidence type="ECO:0000256" key="4">
    <source>
        <dbReference type="ARBA" id="ARBA00022989"/>
    </source>
</evidence>
<reference evidence="7 8" key="1">
    <citation type="journal article" date="2019" name="Sci. Rep.">
        <title>Orb-weaving spider Araneus ventricosus genome elucidates the spidroin gene catalogue.</title>
        <authorList>
            <person name="Kono N."/>
            <person name="Nakamura H."/>
            <person name="Ohtoshi R."/>
            <person name="Moran D.A.P."/>
            <person name="Shinohara A."/>
            <person name="Yoshida Y."/>
            <person name="Fujiwara M."/>
            <person name="Mori M."/>
            <person name="Tomita M."/>
            <person name="Arakawa K."/>
        </authorList>
    </citation>
    <scope>NUCLEOTIDE SEQUENCE [LARGE SCALE GENOMIC DNA]</scope>
</reference>
<dbReference type="AlphaFoldDB" id="A0A4Y2XB14"/>
<protein>
    <submittedName>
        <fullName evidence="7">Uncharacterized protein</fullName>
    </submittedName>
</protein>
<organism evidence="7 8">
    <name type="scientific">Araneus ventricosus</name>
    <name type="common">Orbweaver spider</name>
    <name type="synonym">Epeira ventricosa</name>
    <dbReference type="NCBI Taxonomy" id="182803"/>
    <lineage>
        <taxon>Eukaryota</taxon>
        <taxon>Metazoa</taxon>
        <taxon>Ecdysozoa</taxon>
        <taxon>Arthropoda</taxon>
        <taxon>Chelicerata</taxon>
        <taxon>Arachnida</taxon>
        <taxon>Araneae</taxon>
        <taxon>Araneomorphae</taxon>
        <taxon>Entelegynae</taxon>
        <taxon>Araneoidea</taxon>
        <taxon>Araneidae</taxon>
        <taxon>Araneus</taxon>
    </lineage>
</organism>
<proteinExistence type="predicted"/>
<feature type="transmembrane region" description="Helical" evidence="6">
    <location>
        <begin position="44"/>
        <end position="64"/>
    </location>
</feature>
<dbReference type="GO" id="GO:0050909">
    <property type="term" value="P:sensory perception of taste"/>
    <property type="evidence" value="ECO:0007669"/>
    <property type="project" value="InterPro"/>
</dbReference>
<feature type="transmembrane region" description="Helical" evidence="6">
    <location>
        <begin position="109"/>
        <end position="131"/>
    </location>
</feature>
<keyword evidence="3 6" id="KW-0812">Transmembrane</keyword>
<evidence type="ECO:0000256" key="1">
    <source>
        <dbReference type="ARBA" id="ARBA00004651"/>
    </source>
</evidence>
<evidence type="ECO:0000256" key="6">
    <source>
        <dbReference type="SAM" id="Phobius"/>
    </source>
</evidence>
<evidence type="ECO:0000256" key="2">
    <source>
        <dbReference type="ARBA" id="ARBA00022475"/>
    </source>
</evidence>
<evidence type="ECO:0000256" key="3">
    <source>
        <dbReference type="ARBA" id="ARBA00022692"/>
    </source>
</evidence>
<accession>A0A4Y2XB14</accession>
<evidence type="ECO:0000256" key="5">
    <source>
        <dbReference type="ARBA" id="ARBA00023136"/>
    </source>
</evidence>
<dbReference type="OrthoDB" id="6436733at2759"/>
<comment type="caution">
    <text evidence="7">The sequence shown here is derived from an EMBL/GenBank/DDBJ whole genome shotgun (WGS) entry which is preliminary data.</text>
</comment>
<evidence type="ECO:0000313" key="8">
    <source>
        <dbReference type="Proteomes" id="UP000499080"/>
    </source>
</evidence>
<keyword evidence="2" id="KW-1003">Cell membrane</keyword>
<dbReference type="Proteomes" id="UP000499080">
    <property type="component" value="Unassembled WGS sequence"/>
</dbReference>
<comment type="subcellular location">
    <subcellularLocation>
        <location evidence="1">Cell membrane</location>
        <topology evidence="1">Multi-pass membrane protein</topology>
    </subcellularLocation>
</comment>
<dbReference type="InterPro" id="IPR013604">
    <property type="entry name" value="7TM_chemorcpt"/>
</dbReference>
<sequence length="187" mass="21601">MTDFEECFSFSAFTIVLMSMILLFMTGYQIVFHNYDFPLDLLHSCVHAVYALSHLLLIIVPASITNEATEAAKSVVMSLPYEISSNEKELKFESQKCFFQKKFLTLWNIYVLDRSLVFTAIGTLLTYGILLERRSMPPCLMPLQQPNQLDEHVIRSDRQYAAPCPRAWMPLQQPNRLDGHTTRSDRQ</sequence>
<keyword evidence="8" id="KW-1185">Reference proteome</keyword>
<dbReference type="EMBL" id="BGPR01072159">
    <property type="protein sequence ID" value="GBO45132.1"/>
    <property type="molecule type" value="Genomic_DNA"/>
</dbReference>
<dbReference type="Pfam" id="PF08395">
    <property type="entry name" value="7tm_7"/>
    <property type="match status" value="1"/>
</dbReference>
<feature type="transmembrane region" description="Helical" evidence="6">
    <location>
        <begin position="12"/>
        <end position="32"/>
    </location>
</feature>
<gene>
    <name evidence="7" type="ORF">AVEN_263083_1</name>
</gene>
<keyword evidence="5 6" id="KW-0472">Membrane</keyword>
<name>A0A4Y2XB14_ARAVE</name>
<keyword evidence="4 6" id="KW-1133">Transmembrane helix</keyword>
<evidence type="ECO:0000313" key="7">
    <source>
        <dbReference type="EMBL" id="GBO45132.1"/>
    </source>
</evidence>